<reference evidence="1" key="1">
    <citation type="journal article" date="2021" name="Proc. Natl. Acad. Sci. U.S.A.">
        <title>A Catalog of Tens of Thousands of Viruses from Human Metagenomes Reveals Hidden Associations with Chronic Diseases.</title>
        <authorList>
            <person name="Tisza M.J."/>
            <person name="Buck C.B."/>
        </authorList>
    </citation>
    <scope>NUCLEOTIDE SEQUENCE</scope>
    <source>
        <strain evidence="1">CtqPo10</strain>
    </source>
</reference>
<dbReference type="Gene3D" id="3.40.50.150">
    <property type="entry name" value="Vaccinia Virus protein VP39"/>
    <property type="match status" value="1"/>
</dbReference>
<dbReference type="EMBL" id="BK032682">
    <property type="protein sequence ID" value="DAF54747.1"/>
    <property type="molecule type" value="Genomic_DNA"/>
</dbReference>
<keyword evidence="1" id="KW-0808">Transferase</keyword>
<accession>A0A8S5SVE8</accession>
<sequence>MIINRVWQMPNSNTFEIRPIKELIDKYTYGLVIDPFANKNKLANITNDLDEQYDTDYHMDALDFLKKFDDNSVDCVLYDPPYSVRQVSEVYRKLGHSVNMETTQASYWSKQKKEIGRIVNKNGIVISCGWNSGGIGKKYGFEILEILLVPHGGAHNDTIVTVERKIK</sequence>
<evidence type="ECO:0000313" key="1">
    <source>
        <dbReference type="EMBL" id="DAF54747.1"/>
    </source>
</evidence>
<dbReference type="InterPro" id="IPR029063">
    <property type="entry name" value="SAM-dependent_MTases_sf"/>
</dbReference>
<dbReference type="SUPFAM" id="SSF53335">
    <property type="entry name" value="S-adenosyl-L-methionine-dependent methyltransferases"/>
    <property type="match status" value="2"/>
</dbReference>
<dbReference type="GO" id="GO:0032259">
    <property type="term" value="P:methylation"/>
    <property type="evidence" value="ECO:0007669"/>
    <property type="project" value="UniProtKB-KW"/>
</dbReference>
<organism evidence="1">
    <name type="scientific">Siphoviridae sp. ctqPo10</name>
    <dbReference type="NCBI Taxonomy" id="2827948"/>
    <lineage>
        <taxon>Viruses</taxon>
        <taxon>Duplodnaviria</taxon>
        <taxon>Heunggongvirae</taxon>
        <taxon>Uroviricota</taxon>
        <taxon>Caudoviricetes</taxon>
    </lineage>
</organism>
<protein>
    <submittedName>
        <fullName evidence="1">Adenine-specific methyltransferase</fullName>
    </submittedName>
</protein>
<proteinExistence type="predicted"/>
<dbReference type="GO" id="GO:0008168">
    <property type="term" value="F:methyltransferase activity"/>
    <property type="evidence" value="ECO:0007669"/>
    <property type="project" value="UniProtKB-KW"/>
</dbReference>
<name>A0A8S5SVE8_9CAUD</name>
<keyword evidence="1" id="KW-0489">Methyltransferase</keyword>